<reference evidence="2" key="1">
    <citation type="journal article" date="2012" name="Science">
        <title>The Paleozoic origin of enzymatic lignin decomposition reconstructed from 31 fungal genomes.</title>
        <authorList>
            <person name="Floudas D."/>
            <person name="Binder M."/>
            <person name="Riley R."/>
            <person name="Barry K."/>
            <person name="Blanchette R.A."/>
            <person name="Henrissat B."/>
            <person name="Martinez A.T."/>
            <person name="Otillar R."/>
            <person name="Spatafora J.W."/>
            <person name="Yadav J.S."/>
            <person name="Aerts A."/>
            <person name="Benoit I."/>
            <person name="Boyd A."/>
            <person name="Carlson A."/>
            <person name="Copeland A."/>
            <person name="Coutinho P.M."/>
            <person name="de Vries R.P."/>
            <person name="Ferreira P."/>
            <person name="Findley K."/>
            <person name="Foster B."/>
            <person name="Gaskell J."/>
            <person name="Glotzer D."/>
            <person name="Gorecki P."/>
            <person name="Heitman J."/>
            <person name="Hesse C."/>
            <person name="Hori C."/>
            <person name="Igarashi K."/>
            <person name="Jurgens J.A."/>
            <person name="Kallen N."/>
            <person name="Kersten P."/>
            <person name="Kohler A."/>
            <person name="Kuees U."/>
            <person name="Kumar T.K.A."/>
            <person name="Kuo A."/>
            <person name="LaButti K."/>
            <person name="Larrondo L.F."/>
            <person name="Lindquist E."/>
            <person name="Ling A."/>
            <person name="Lombard V."/>
            <person name="Lucas S."/>
            <person name="Lundell T."/>
            <person name="Martin R."/>
            <person name="McLaughlin D.J."/>
            <person name="Morgenstern I."/>
            <person name="Morin E."/>
            <person name="Murat C."/>
            <person name="Nagy L.G."/>
            <person name="Nolan M."/>
            <person name="Ohm R.A."/>
            <person name="Patyshakuliyeva A."/>
            <person name="Rokas A."/>
            <person name="Ruiz-Duenas F.J."/>
            <person name="Sabat G."/>
            <person name="Salamov A."/>
            <person name="Samejima M."/>
            <person name="Schmutz J."/>
            <person name="Slot J.C."/>
            <person name="St John F."/>
            <person name="Stenlid J."/>
            <person name="Sun H."/>
            <person name="Sun S."/>
            <person name="Syed K."/>
            <person name="Tsang A."/>
            <person name="Wiebenga A."/>
            <person name="Young D."/>
            <person name="Pisabarro A."/>
            <person name="Eastwood D.C."/>
            <person name="Martin F."/>
            <person name="Cullen D."/>
            <person name="Grigoriev I.V."/>
            <person name="Hibbett D.S."/>
        </authorList>
    </citation>
    <scope>NUCLEOTIDE SEQUENCE [LARGE SCALE GENOMIC DNA]</scope>
    <source>
        <strain evidence="2">RWD-64-598 SS2</strain>
    </source>
</reference>
<dbReference type="KEGG" id="cput:CONPUDRAFT_49167"/>
<keyword evidence="2" id="KW-1185">Reference proteome</keyword>
<gene>
    <name evidence="1" type="ORF">CONPUDRAFT_49167</name>
</gene>
<evidence type="ECO:0000313" key="1">
    <source>
        <dbReference type="EMBL" id="EIW85524.1"/>
    </source>
</evidence>
<accession>A0A5M3N3C6</accession>
<evidence type="ECO:0000313" key="2">
    <source>
        <dbReference type="Proteomes" id="UP000053558"/>
    </source>
</evidence>
<organism evidence="1 2">
    <name type="scientific">Coniophora puteana (strain RWD-64-598)</name>
    <name type="common">Brown rot fungus</name>
    <dbReference type="NCBI Taxonomy" id="741705"/>
    <lineage>
        <taxon>Eukaryota</taxon>
        <taxon>Fungi</taxon>
        <taxon>Dikarya</taxon>
        <taxon>Basidiomycota</taxon>
        <taxon>Agaricomycotina</taxon>
        <taxon>Agaricomycetes</taxon>
        <taxon>Agaricomycetidae</taxon>
        <taxon>Boletales</taxon>
        <taxon>Coniophorineae</taxon>
        <taxon>Coniophoraceae</taxon>
        <taxon>Coniophora</taxon>
    </lineage>
</organism>
<dbReference type="RefSeq" id="XP_007764133.1">
    <property type="nucleotide sequence ID" value="XM_007765943.1"/>
</dbReference>
<dbReference type="Proteomes" id="UP000053558">
    <property type="component" value="Unassembled WGS sequence"/>
</dbReference>
<dbReference type="AlphaFoldDB" id="A0A5M3N3C6"/>
<protein>
    <submittedName>
        <fullName evidence="1">Uncharacterized protein</fullName>
    </submittedName>
</protein>
<name>A0A5M3N3C6_CONPW</name>
<proteinExistence type="predicted"/>
<dbReference type="Pfam" id="PF18759">
    <property type="entry name" value="Plavaka"/>
    <property type="match status" value="1"/>
</dbReference>
<dbReference type="GeneID" id="19207325"/>
<dbReference type="OMA" id="DKSWNFP"/>
<dbReference type="OrthoDB" id="3239511at2759"/>
<dbReference type="InterPro" id="IPR041078">
    <property type="entry name" value="Plavaka"/>
</dbReference>
<comment type="caution">
    <text evidence="1">The sequence shown here is derived from an EMBL/GenBank/DDBJ whole genome shotgun (WGS) entry which is preliminary data.</text>
</comment>
<dbReference type="EMBL" id="JH711574">
    <property type="protein sequence ID" value="EIW85524.1"/>
    <property type="molecule type" value="Genomic_DNA"/>
</dbReference>
<sequence>DDIRVEYHPHAEKEPEVTPFSQFSREHFSKPQIDEESLDPWHPFRSRLDFEVAELALDALMTKEQTSRLIKLIRRVADHREDFHIQDYKDLRQTWDAAGKRVTPFRREVISVNYAKEPEPRQFDFWHRPLWDWATDLLKDPRTGPHFHFDAQRLSKFDGELFVRFIDEPWTADDFWSFQNRIPENAKPFAIILYADKAKLSTFGTQKAYPIIARCANLPASIRNGTGFAGGRVVGWLPIVKEDPKQKKKVAWSNFKNAVWHESFRVFLEEIAIYAKTGRWVKCWDDIERWFFPIILILSADFEEQSVMALTRGVNAKRPCPVCKIPRNLLYSHQEWPRRVAEQTDALLKHARSLSRKERDEVLLHAGIRNVNNAFNTVEGTDVHKALSFDPLHANKEGMFGYHLWPIVQKEVHALGRDAAATVDNNFDLMPRWRNFHHFDHVIDVAFNDGEKHGDISKALTFTCHTVLTHHAETGPNGHLLLRLVRAYVEFDMWLTLDVHTDVTLAAGQKSLDALADLTMVYIRETAAESEKDWNFPKNHTRDHSFKDIIAKGVTRGFDAKPNERMHGIFRRIYHGTTNFKNIIPQILKVEHDLLTCLHIRELLDDHDAIYEAELEPLSSSTVIVTGPLTSSFRHSENSLHIRIGSRQKAVSFEDVETTYANDAAFERFRIKTYEFLNILIPSIGRLLPGARRVQYKPQDKASTNLKFTYGQIVEFRYMKVNYESKVDWCLHSDYLRCSPDFFGGPRYDCVIINTERRNIFGRLLFLFECIVEGQTYQLALVLPYDAAVGARSAADRDLNFWRVRSQPRRCAEIFSVESFVRGAALALDPSMITSDEYLVVDTVDSDMFLRMQHMHESAGHQRYVFSTTSSILIHIVIYRPAIPSA</sequence>
<feature type="non-terminal residue" evidence="1">
    <location>
        <position position="1"/>
    </location>
</feature>